<keyword evidence="3" id="KW-1133">Transmembrane helix</keyword>
<keyword evidence="2" id="KW-0106">Calcium</keyword>
<keyword evidence="1" id="KW-0732">Signal</keyword>
<evidence type="ECO:0000313" key="5">
    <source>
        <dbReference type="Proteomes" id="UP000309215"/>
    </source>
</evidence>
<proteinExistence type="predicted"/>
<accession>A0A4U1JKR9</accession>
<dbReference type="GO" id="GO:0005509">
    <property type="term" value="F:calcium ion binding"/>
    <property type="evidence" value="ECO:0007669"/>
    <property type="project" value="InterPro"/>
</dbReference>
<protein>
    <recommendedName>
        <fullName evidence="6">Thrombospondin</fullName>
    </recommendedName>
</protein>
<dbReference type="Proteomes" id="UP000309215">
    <property type="component" value="Unassembled WGS sequence"/>
</dbReference>
<dbReference type="PANTHER" id="PTHR10199">
    <property type="entry name" value="THROMBOSPONDIN"/>
    <property type="match status" value="1"/>
</dbReference>
<name>A0A4U1JKR9_9BACT</name>
<evidence type="ECO:0008006" key="6">
    <source>
        <dbReference type="Google" id="ProtNLM"/>
    </source>
</evidence>
<evidence type="ECO:0000256" key="1">
    <source>
        <dbReference type="ARBA" id="ARBA00022729"/>
    </source>
</evidence>
<dbReference type="SUPFAM" id="SSF103647">
    <property type="entry name" value="TSP type-3 repeat"/>
    <property type="match status" value="2"/>
</dbReference>
<dbReference type="InterPro" id="IPR028974">
    <property type="entry name" value="TSP_type-3_rpt"/>
</dbReference>
<sequence length="306" mass="32899">MVLTFTVPASRVCPVQRGEQRTCMPAAHEKRGVFRMKQKNAFYSLAAVLTTLIAVGCMDAATPEDEAQELWTAEGRLDCADVDYDYVCAPYDNCPYVANANQADIDYDKVGDVCDNCKHTQNPYQEDADYDKVGDACDNCPYVANADQADTDYDGIGDACDNCPGTANKDQYDVDYDGIGDVCDNCVYVANPAQRDADYDGIGNACEYGCTGDSDYDGVCNNVDECPYTTYDTAPGGLNPNHSIWTGTSGQMFEIGPPNGPGFDFSIKDTAGCSCAQIIKALGLGAGHTRFGCSPSAMQTWIGSVY</sequence>
<dbReference type="PANTHER" id="PTHR10199:SF100">
    <property type="entry name" value="THROMBOSPONDIN, ISOFORM A"/>
    <property type="match status" value="1"/>
</dbReference>
<dbReference type="EMBL" id="SSMQ01000001">
    <property type="protein sequence ID" value="TKD13354.1"/>
    <property type="molecule type" value="Genomic_DNA"/>
</dbReference>
<dbReference type="GO" id="GO:0007155">
    <property type="term" value="P:cell adhesion"/>
    <property type="evidence" value="ECO:0007669"/>
    <property type="project" value="InterPro"/>
</dbReference>
<dbReference type="OrthoDB" id="5476112at2"/>
<evidence type="ECO:0000256" key="2">
    <source>
        <dbReference type="ARBA" id="ARBA00022837"/>
    </source>
</evidence>
<keyword evidence="3" id="KW-0472">Membrane</keyword>
<comment type="caution">
    <text evidence="4">The sequence shown here is derived from an EMBL/GenBank/DDBJ whole genome shotgun (WGS) entry which is preliminary data.</text>
</comment>
<evidence type="ECO:0000313" key="4">
    <source>
        <dbReference type="EMBL" id="TKD13354.1"/>
    </source>
</evidence>
<gene>
    <name evidence="4" type="ORF">E8A74_00195</name>
</gene>
<dbReference type="Pfam" id="PF02412">
    <property type="entry name" value="TSP_3"/>
    <property type="match status" value="4"/>
</dbReference>
<evidence type="ECO:0000256" key="3">
    <source>
        <dbReference type="SAM" id="Phobius"/>
    </source>
</evidence>
<dbReference type="InterPro" id="IPR003367">
    <property type="entry name" value="Thrombospondin_3-like_rpt"/>
</dbReference>
<organism evidence="4 5">
    <name type="scientific">Polyangium fumosum</name>
    <dbReference type="NCBI Taxonomy" id="889272"/>
    <lineage>
        <taxon>Bacteria</taxon>
        <taxon>Pseudomonadati</taxon>
        <taxon>Myxococcota</taxon>
        <taxon>Polyangia</taxon>
        <taxon>Polyangiales</taxon>
        <taxon>Polyangiaceae</taxon>
        <taxon>Polyangium</taxon>
    </lineage>
</organism>
<keyword evidence="5" id="KW-1185">Reference proteome</keyword>
<reference evidence="4 5" key="1">
    <citation type="submission" date="2019-04" db="EMBL/GenBank/DDBJ databases">
        <authorList>
            <person name="Li Y."/>
            <person name="Wang J."/>
        </authorList>
    </citation>
    <scope>NUCLEOTIDE SEQUENCE [LARGE SCALE GENOMIC DNA]</scope>
    <source>
        <strain evidence="4 5">DSM 14668</strain>
    </source>
</reference>
<dbReference type="AlphaFoldDB" id="A0A4U1JKR9"/>
<dbReference type="Gene3D" id="4.10.1080.10">
    <property type="entry name" value="TSP type-3 repeat"/>
    <property type="match status" value="1"/>
</dbReference>
<keyword evidence="3" id="KW-0812">Transmembrane</keyword>
<feature type="transmembrane region" description="Helical" evidence="3">
    <location>
        <begin position="41"/>
        <end position="61"/>
    </location>
</feature>